<dbReference type="AlphaFoldDB" id="A0A2R5GR94"/>
<keyword evidence="7" id="KW-1133">Transmembrane helix</keyword>
<evidence type="ECO:0000256" key="4">
    <source>
        <dbReference type="ARBA" id="ARBA00022692"/>
    </source>
</evidence>
<evidence type="ECO:0000313" key="12">
    <source>
        <dbReference type="EMBL" id="GBG33406.1"/>
    </source>
</evidence>
<dbReference type="InterPro" id="IPR023395">
    <property type="entry name" value="MCP_dom_sf"/>
</dbReference>
<evidence type="ECO:0000313" key="13">
    <source>
        <dbReference type="Proteomes" id="UP000241890"/>
    </source>
</evidence>
<evidence type="ECO:0000256" key="10">
    <source>
        <dbReference type="PROSITE-ProRule" id="PRU00282"/>
    </source>
</evidence>
<dbReference type="Pfam" id="PF00153">
    <property type="entry name" value="Mito_carr"/>
    <property type="match status" value="3"/>
</dbReference>
<dbReference type="Proteomes" id="UP000241890">
    <property type="component" value="Unassembled WGS sequence"/>
</dbReference>
<evidence type="ECO:0000256" key="8">
    <source>
        <dbReference type="ARBA" id="ARBA00023128"/>
    </source>
</evidence>
<comment type="subcellular location">
    <subcellularLocation>
        <location evidence="1">Mitochondrion inner membrane</location>
        <topology evidence="1">Multi-pass membrane protein</topology>
    </subcellularLocation>
</comment>
<dbReference type="Gene3D" id="1.50.40.10">
    <property type="entry name" value="Mitochondrial carrier domain"/>
    <property type="match status" value="1"/>
</dbReference>
<dbReference type="InParanoid" id="A0A2R5GR94"/>
<feature type="repeat" description="Solcar" evidence="10">
    <location>
        <begin position="132"/>
        <end position="223"/>
    </location>
</feature>
<dbReference type="OrthoDB" id="756301at2759"/>
<dbReference type="FunFam" id="1.50.40.10:FF:000009">
    <property type="entry name" value="Mitochondrial 2-oxoglutarate/malate carrier protein"/>
    <property type="match status" value="1"/>
</dbReference>
<name>A0A2R5GR94_9STRA</name>
<dbReference type="GO" id="GO:0005743">
    <property type="term" value="C:mitochondrial inner membrane"/>
    <property type="evidence" value="ECO:0007669"/>
    <property type="project" value="UniProtKB-SubCell"/>
</dbReference>
<evidence type="ECO:0000256" key="6">
    <source>
        <dbReference type="ARBA" id="ARBA00022792"/>
    </source>
</evidence>
<comment type="similarity">
    <text evidence="2 11">Belongs to the mitochondrial carrier (TC 2.A.29) family.</text>
</comment>
<keyword evidence="6" id="KW-0999">Mitochondrion inner membrane</keyword>
<dbReference type="InterPro" id="IPR050391">
    <property type="entry name" value="Mito_Metabolite_Transporter"/>
</dbReference>
<keyword evidence="5" id="KW-0677">Repeat</keyword>
<feature type="repeat" description="Solcar" evidence="10">
    <location>
        <begin position="231"/>
        <end position="316"/>
    </location>
</feature>
<dbReference type="EMBL" id="BEYU01000154">
    <property type="protein sequence ID" value="GBG33406.1"/>
    <property type="molecule type" value="Genomic_DNA"/>
</dbReference>
<keyword evidence="8" id="KW-0496">Mitochondrion</keyword>
<evidence type="ECO:0000256" key="3">
    <source>
        <dbReference type="ARBA" id="ARBA00022448"/>
    </source>
</evidence>
<evidence type="ECO:0000256" key="1">
    <source>
        <dbReference type="ARBA" id="ARBA00004448"/>
    </source>
</evidence>
<dbReference type="PROSITE" id="PS50920">
    <property type="entry name" value="SOLCAR"/>
    <property type="match status" value="3"/>
</dbReference>
<dbReference type="InterPro" id="IPR002067">
    <property type="entry name" value="MCP"/>
</dbReference>
<gene>
    <name evidence="12" type="ORF">FCC1311_096292</name>
</gene>
<accession>A0A2R5GR94</accession>
<evidence type="ECO:0000256" key="2">
    <source>
        <dbReference type="ARBA" id="ARBA00006375"/>
    </source>
</evidence>
<dbReference type="PANTHER" id="PTHR45618">
    <property type="entry name" value="MITOCHONDRIAL DICARBOXYLATE CARRIER-RELATED"/>
    <property type="match status" value="1"/>
</dbReference>
<dbReference type="GO" id="GO:0055085">
    <property type="term" value="P:transmembrane transport"/>
    <property type="evidence" value="ECO:0007669"/>
    <property type="project" value="InterPro"/>
</dbReference>
<evidence type="ECO:0000256" key="7">
    <source>
        <dbReference type="ARBA" id="ARBA00022989"/>
    </source>
</evidence>
<organism evidence="12 13">
    <name type="scientific">Hondaea fermentalgiana</name>
    <dbReference type="NCBI Taxonomy" id="2315210"/>
    <lineage>
        <taxon>Eukaryota</taxon>
        <taxon>Sar</taxon>
        <taxon>Stramenopiles</taxon>
        <taxon>Bigyra</taxon>
        <taxon>Labyrinthulomycetes</taxon>
        <taxon>Thraustochytrida</taxon>
        <taxon>Thraustochytriidae</taxon>
        <taxon>Hondaea</taxon>
    </lineage>
</organism>
<proteinExistence type="inferred from homology"/>
<keyword evidence="4 10" id="KW-0812">Transmembrane</keyword>
<feature type="repeat" description="Solcar" evidence="10">
    <location>
        <begin position="33"/>
        <end position="122"/>
    </location>
</feature>
<dbReference type="SUPFAM" id="SSF103506">
    <property type="entry name" value="Mitochondrial carrier"/>
    <property type="match status" value="1"/>
</dbReference>
<dbReference type="PRINTS" id="PR00926">
    <property type="entry name" value="MITOCARRIER"/>
</dbReference>
<evidence type="ECO:0000256" key="11">
    <source>
        <dbReference type="RuleBase" id="RU000488"/>
    </source>
</evidence>
<evidence type="ECO:0000256" key="5">
    <source>
        <dbReference type="ARBA" id="ARBA00022737"/>
    </source>
</evidence>
<keyword evidence="9 10" id="KW-0472">Membrane</keyword>
<dbReference type="InterPro" id="IPR018108">
    <property type="entry name" value="MCP_transmembrane"/>
</dbReference>
<keyword evidence="13" id="KW-1185">Reference proteome</keyword>
<reference evidence="12 13" key="1">
    <citation type="submission" date="2017-12" db="EMBL/GenBank/DDBJ databases">
        <title>Sequencing, de novo assembly and annotation of complete genome of a new Thraustochytrid species, strain FCC1311.</title>
        <authorList>
            <person name="Sedici K."/>
            <person name="Godart F."/>
            <person name="Aiese Cigliano R."/>
            <person name="Sanseverino W."/>
            <person name="Barakat M."/>
            <person name="Ortet P."/>
            <person name="Marechal E."/>
            <person name="Cagnac O."/>
            <person name="Amato A."/>
        </authorList>
    </citation>
    <scope>NUCLEOTIDE SEQUENCE [LARGE SCALE GENOMIC DNA]</scope>
</reference>
<evidence type="ECO:0000256" key="9">
    <source>
        <dbReference type="ARBA" id="ARBA00023136"/>
    </source>
</evidence>
<comment type="caution">
    <text evidence="12">The sequence shown here is derived from an EMBL/GenBank/DDBJ whole genome shotgun (WGS) entry which is preliminary data.</text>
</comment>
<protein>
    <submittedName>
        <fullName evidence="12">Mitochondrial dicarboxylate carrier</fullName>
    </submittedName>
</protein>
<sequence length="323" mass="33993">MATSSTTTTTTTAAMAKTAAVTTSTQAPAAKPGNLHRRFLQGGLAAMAGACASHPLDLIKVRLQLQGEGAASAPKLGPVAMGQSILRNDGVRGLFGGLTASLARQAVYSSVRFGVYDSCKEALGEIPGERELSLLEKIGAGLVAGAVGAVVANPCDVTLVRMQADGKLPVEARRGYRNVFHGMMSIGQSEGVSALWSGCAPTVARAMIVTASQFAAYDQIKMILVQMGAPDVPATHLSAGFMAGFVASCTSTPADTIKTRMMNSFPGQYSGPIDCVVKTVRQEGPMALYKGFVPTFVRQAPYLVVMFITLEQIKLFYRYLDEN</sequence>
<keyword evidence="3 11" id="KW-0813">Transport</keyword>